<dbReference type="RefSeq" id="WP_353331855.1">
    <property type="nucleotide sequence ID" value="NZ_AP028055.1"/>
</dbReference>
<keyword evidence="2" id="KW-1185">Reference proteome</keyword>
<gene>
    <name evidence="1" type="ORF">BSYN_27420</name>
</gene>
<protein>
    <submittedName>
        <fullName evidence="1">Uncharacterized protein</fullName>
    </submittedName>
</protein>
<accession>A0ABM8IJM4</accession>
<dbReference type="Proteomes" id="UP001496674">
    <property type="component" value="Chromosome"/>
</dbReference>
<organism evidence="1 2">
    <name type="scientific">Bacteroides sedimenti</name>
    <dbReference type="NCBI Taxonomy" id="2136147"/>
    <lineage>
        <taxon>Bacteria</taxon>
        <taxon>Pseudomonadati</taxon>
        <taxon>Bacteroidota</taxon>
        <taxon>Bacteroidia</taxon>
        <taxon>Bacteroidales</taxon>
        <taxon>Bacteroidaceae</taxon>
        <taxon>Bacteroides</taxon>
    </lineage>
</organism>
<name>A0ABM8IJM4_9BACE</name>
<reference evidence="1 2" key="1">
    <citation type="submission" date="2023-04" db="EMBL/GenBank/DDBJ databases">
        <title>Draft genome sequence of acteroides sedimenti strain YN3PY1.</title>
        <authorList>
            <person name="Yoshida N."/>
        </authorList>
    </citation>
    <scope>NUCLEOTIDE SEQUENCE [LARGE SCALE GENOMIC DNA]</scope>
    <source>
        <strain evidence="1 2">YN3PY1</strain>
    </source>
</reference>
<dbReference type="EMBL" id="AP028055">
    <property type="protein sequence ID" value="BEH00478.1"/>
    <property type="molecule type" value="Genomic_DNA"/>
</dbReference>
<proteinExistence type="predicted"/>
<sequence length="233" mass="27068">MPYRRLPNTDQARIRALKKAIDKEESLNADNNSVISVKTLNEAQNFLTRFEQAHNYYVYCYNNQISSSQKYQPSVKTARLYVSHFIQVLNLAVTRSEIKEEYKAFYGLDPKDYAVPDLANESSIIEWGEKIIKGEKERTRKGGAPIYNPTIAKVTVHYEIFKEGYEQQKHLQWLTSRSLGALAAMREKADQIILDIWNQIEGSFETLPPNHRLNECQNYGVVYYYRTGETKPQ</sequence>
<evidence type="ECO:0000313" key="2">
    <source>
        <dbReference type="Proteomes" id="UP001496674"/>
    </source>
</evidence>
<evidence type="ECO:0000313" key="1">
    <source>
        <dbReference type="EMBL" id="BEH00478.1"/>
    </source>
</evidence>